<evidence type="ECO:0000313" key="1">
    <source>
        <dbReference type="EMBL" id="QPB83429.1"/>
    </source>
</evidence>
<dbReference type="AlphaFoldDB" id="A0A5S3UPS5"/>
<dbReference type="EMBL" id="CP045429">
    <property type="protein sequence ID" value="QPB83429.1"/>
    <property type="molecule type" value="Genomic_DNA"/>
</dbReference>
<evidence type="ECO:0000313" key="2">
    <source>
        <dbReference type="Proteomes" id="UP000305729"/>
    </source>
</evidence>
<organism evidence="1 2">
    <name type="scientific">Pseudoalteromonas rubra</name>
    <dbReference type="NCBI Taxonomy" id="43658"/>
    <lineage>
        <taxon>Bacteria</taxon>
        <taxon>Pseudomonadati</taxon>
        <taxon>Pseudomonadota</taxon>
        <taxon>Gammaproteobacteria</taxon>
        <taxon>Alteromonadales</taxon>
        <taxon>Pseudoalteromonadaceae</taxon>
        <taxon>Pseudoalteromonas</taxon>
    </lineage>
</organism>
<reference evidence="1 2" key="1">
    <citation type="submission" date="2019-10" db="EMBL/GenBank/DDBJ databases">
        <title>Pseudoalteromonas rubra S4059.</title>
        <authorList>
            <person name="Paulsen S."/>
            <person name="Wang X."/>
        </authorList>
    </citation>
    <scope>NUCLEOTIDE SEQUENCE [LARGE SCALE GENOMIC DNA]</scope>
    <source>
        <strain evidence="1 2">S4059</strain>
    </source>
</reference>
<dbReference type="Proteomes" id="UP000305729">
    <property type="component" value="Chromosome 1"/>
</dbReference>
<gene>
    <name evidence="1" type="ORF">CWC22_010710</name>
</gene>
<dbReference type="RefSeq" id="WP_138539724.1">
    <property type="nucleotide sequence ID" value="NZ_CP045429.1"/>
</dbReference>
<dbReference type="PROSITE" id="PS51257">
    <property type="entry name" value="PROKAR_LIPOPROTEIN"/>
    <property type="match status" value="1"/>
</dbReference>
<sequence length="235" mass="26735">MKTLTHFFLLGLMILVAGCASKPLTHDYQGNINIRTLQVELAPIRDPDQNLSGDYSELTTAIKGVQEILDMFDPAQRNELMEQLHTFETTLVDGIRQRAALPLNPVTESEVSMQYGDNNELLSVEYDYPLVDGAYLNLFVTIYYTERSDLAVGAQELNANFIELRPEIILQIDGYNEKGELFWRQTSRYESQEVYKFGDQYILGVPTERLKEAQIFLVPMAKGVTDNLQILSEAK</sequence>
<name>A0A5S3UPS5_9GAMM</name>
<protein>
    <submittedName>
        <fullName evidence="1">Uncharacterized protein</fullName>
    </submittedName>
</protein>
<proteinExistence type="predicted"/>
<accession>A0A5S3UPS5</accession>